<dbReference type="Gene3D" id="3.50.50.60">
    <property type="entry name" value="FAD/NAD(P)-binding domain"/>
    <property type="match status" value="2"/>
</dbReference>
<evidence type="ECO:0000256" key="7">
    <source>
        <dbReference type="ARBA" id="ARBA00022827"/>
    </source>
</evidence>
<evidence type="ECO:0000256" key="11">
    <source>
        <dbReference type="SAM" id="MobiDB-lite"/>
    </source>
</evidence>
<feature type="domain" description="MnmG N-terminal" evidence="12">
    <location>
        <begin position="13"/>
        <end position="207"/>
    </location>
</feature>
<dbReference type="PROSITE" id="PS51257">
    <property type="entry name" value="PROKAR_LIPOPROTEIN"/>
    <property type="match status" value="1"/>
</dbReference>
<evidence type="ECO:0000256" key="1">
    <source>
        <dbReference type="ARBA" id="ARBA00001974"/>
    </source>
</evidence>
<dbReference type="EC" id="2.1.1.74" evidence="10"/>
<proteinExistence type="inferred from homology"/>
<dbReference type="HAMAP" id="MF_01037">
    <property type="entry name" value="TrmFO"/>
    <property type="match status" value="1"/>
</dbReference>
<evidence type="ECO:0000256" key="10">
    <source>
        <dbReference type="HAMAP-Rule" id="MF_01037"/>
    </source>
</evidence>
<dbReference type="InterPro" id="IPR036188">
    <property type="entry name" value="FAD/NAD-bd_sf"/>
</dbReference>
<keyword evidence="3 10" id="KW-0489">Methyltransferase</keyword>
<keyword evidence="4 10" id="KW-0285">Flavoprotein</keyword>
<evidence type="ECO:0000256" key="9">
    <source>
        <dbReference type="ARBA" id="ARBA00023027"/>
    </source>
</evidence>
<dbReference type="NCBIfam" id="NF003739">
    <property type="entry name" value="PRK05335.1"/>
    <property type="match status" value="1"/>
</dbReference>
<name>A0A9D2HBF5_9BACT</name>
<reference evidence="13" key="1">
    <citation type="journal article" date="2021" name="PeerJ">
        <title>Extensive microbial diversity within the chicken gut microbiome revealed by metagenomics and culture.</title>
        <authorList>
            <person name="Gilroy R."/>
            <person name="Ravi A."/>
            <person name="Getino M."/>
            <person name="Pursley I."/>
            <person name="Horton D.L."/>
            <person name="Alikhan N.F."/>
            <person name="Baker D."/>
            <person name="Gharbi K."/>
            <person name="Hall N."/>
            <person name="Watson M."/>
            <person name="Adriaenssens E.M."/>
            <person name="Foster-Nyarko E."/>
            <person name="Jarju S."/>
            <person name="Secka A."/>
            <person name="Antonio M."/>
            <person name="Oren A."/>
            <person name="Chaudhuri R.R."/>
            <person name="La Ragione R."/>
            <person name="Hildebrand F."/>
            <person name="Pallen M.J."/>
        </authorList>
    </citation>
    <scope>NUCLEOTIDE SEQUENCE</scope>
    <source>
        <strain evidence="13">CHK186-16707</strain>
    </source>
</reference>
<keyword evidence="8 10" id="KW-0521">NADP</keyword>
<comment type="catalytic activity">
    <reaction evidence="10">
        <text>uridine(54) in tRNA + (6R)-5,10-methylene-5,6,7,8-tetrahydrofolate + NADH + H(+) = 5-methyluridine(54) in tRNA + (6S)-5,6,7,8-tetrahydrofolate + NAD(+)</text>
        <dbReference type="Rhea" id="RHEA:16873"/>
        <dbReference type="Rhea" id="RHEA-COMP:10167"/>
        <dbReference type="Rhea" id="RHEA-COMP:10193"/>
        <dbReference type="ChEBI" id="CHEBI:15378"/>
        <dbReference type="ChEBI" id="CHEBI:15636"/>
        <dbReference type="ChEBI" id="CHEBI:57453"/>
        <dbReference type="ChEBI" id="CHEBI:57540"/>
        <dbReference type="ChEBI" id="CHEBI:57945"/>
        <dbReference type="ChEBI" id="CHEBI:65315"/>
        <dbReference type="ChEBI" id="CHEBI:74447"/>
        <dbReference type="EC" id="2.1.1.74"/>
    </reaction>
</comment>
<comment type="function">
    <text evidence="10">Catalyzes the folate-dependent formation of 5-methyl-uridine at position 54 (M-5-U54) in all tRNAs.</text>
</comment>
<dbReference type="Proteomes" id="UP000824225">
    <property type="component" value="Unassembled WGS sequence"/>
</dbReference>
<evidence type="ECO:0000313" key="14">
    <source>
        <dbReference type="Proteomes" id="UP000824225"/>
    </source>
</evidence>
<comment type="catalytic activity">
    <reaction evidence="10">
        <text>uridine(54) in tRNA + (6R)-5,10-methylene-5,6,7,8-tetrahydrofolate + NADPH + H(+) = 5-methyluridine(54) in tRNA + (6S)-5,6,7,8-tetrahydrofolate + NADP(+)</text>
        <dbReference type="Rhea" id="RHEA:62372"/>
        <dbReference type="Rhea" id="RHEA-COMP:10167"/>
        <dbReference type="Rhea" id="RHEA-COMP:10193"/>
        <dbReference type="ChEBI" id="CHEBI:15378"/>
        <dbReference type="ChEBI" id="CHEBI:15636"/>
        <dbReference type="ChEBI" id="CHEBI:57453"/>
        <dbReference type="ChEBI" id="CHEBI:57783"/>
        <dbReference type="ChEBI" id="CHEBI:58349"/>
        <dbReference type="ChEBI" id="CHEBI:65315"/>
        <dbReference type="ChEBI" id="CHEBI:74447"/>
        <dbReference type="EC" id="2.1.1.74"/>
    </reaction>
</comment>
<feature type="binding site" evidence="10">
    <location>
        <begin position="17"/>
        <end position="22"/>
    </location>
    <ligand>
        <name>FAD</name>
        <dbReference type="ChEBI" id="CHEBI:57692"/>
    </ligand>
</feature>
<comment type="similarity">
    <text evidence="10">Belongs to the MnmG family. TrmFO subfamily.</text>
</comment>
<reference evidence="13" key="2">
    <citation type="submission" date="2021-04" db="EMBL/GenBank/DDBJ databases">
        <authorList>
            <person name="Gilroy R."/>
        </authorList>
    </citation>
    <scope>NUCLEOTIDE SEQUENCE</scope>
    <source>
        <strain evidence="13">CHK186-16707</strain>
    </source>
</reference>
<feature type="compositionally biased region" description="Low complexity" evidence="11">
    <location>
        <begin position="211"/>
        <end position="228"/>
    </location>
</feature>
<gene>
    <name evidence="10 13" type="primary">trmFO</name>
    <name evidence="13" type="ORF">H9962_02585</name>
</gene>
<accession>A0A9D2HBF5</accession>
<dbReference type="InterPro" id="IPR002218">
    <property type="entry name" value="MnmG-rel"/>
</dbReference>
<dbReference type="EMBL" id="DXAN01000004">
    <property type="protein sequence ID" value="HJA08068.1"/>
    <property type="molecule type" value="Genomic_DNA"/>
</dbReference>
<dbReference type="GO" id="GO:0002098">
    <property type="term" value="P:tRNA wobble uridine modification"/>
    <property type="evidence" value="ECO:0007669"/>
    <property type="project" value="TreeGrafter"/>
</dbReference>
<keyword evidence="7 10" id="KW-0274">FAD</keyword>
<dbReference type="PANTHER" id="PTHR11806:SF2">
    <property type="entry name" value="METHYLENETETRAHYDROFOLATE--TRNA-(URACIL-5-)-METHYLTRANSFERASE TRMFO"/>
    <property type="match status" value="1"/>
</dbReference>
<comment type="subcellular location">
    <subcellularLocation>
        <location evidence="10">Cytoplasm</location>
    </subcellularLocation>
</comment>
<dbReference type="GO" id="GO:0005829">
    <property type="term" value="C:cytosol"/>
    <property type="evidence" value="ECO:0007669"/>
    <property type="project" value="TreeGrafter"/>
</dbReference>
<evidence type="ECO:0000256" key="5">
    <source>
        <dbReference type="ARBA" id="ARBA00022679"/>
    </source>
</evidence>
<evidence type="ECO:0000256" key="3">
    <source>
        <dbReference type="ARBA" id="ARBA00022603"/>
    </source>
</evidence>
<evidence type="ECO:0000259" key="12">
    <source>
        <dbReference type="Pfam" id="PF01134"/>
    </source>
</evidence>
<dbReference type="Pfam" id="PF01134">
    <property type="entry name" value="GIDA"/>
    <property type="match status" value="2"/>
</dbReference>
<organism evidence="13 14">
    <name type="scientific">Candidatus Mailhella merdigallinarum</name>
    <dbReference type="NCBI Taxonomy" id="2838658"/>
    <lineage>
        <taxon>Bacteria</taxon>
        <taxon>Pseudomonadati</taxon>
        <taxon>Thermodesulfobacteriota</taxon>
        <taxon>Desulfovibrionia</taxon>
        <taxon>Desulfovibrionales</taxon>
        <taxon>Desulfovibrionaceae</taxon>
        <taxon>Mailhella</taxon>
    </lineage>
</organism>
<dbReference type="AlphaFoldDB" id="A0A9D2HBF5"/>
<evidence type="ECO:0000256" key="4">
    <source>
        <dbReference type="ARBA" id="ARBA00022630"/>
    </source>
</evidence>
<dbReference type="InterPro" id="IPR040131">
    <property type="entry name" value="MnmG_N"/>
</dbReference>
<evidence type="ECO:0000313" key="13">
    <source>
        <dbReference type="EMBL" id="HJA08068.1"/>
    </source>
</evidence>
<dbReference type="GO" id="GO:0030488">
    <property type="term" value="P:tRNA methylation"/>
    <property type="evidence" value="ECO:0007669"/>
    <property type="project" value="TreeGrafter"/>
</dbReference>
<protein>
    <recommendedName>
        <fullName evidence="10">Methylenetetrahydrofolate--tRNA-(uracil-5-)-methyltransferase TrmFO</fullName>
        <ecNumber evidence="10">2.1.1.74</ecNumber>
    </recommendedName>
    <alternativeName>
        <fullName evidence="10">Folate-dependent tRNA (uracil-5-)-methyltransferase</fullName>
    </alternativeName>
    <alternativeName>
        <fullName evidence="10">Folate-dependent tRNA(M-5-U54)-methyltransferase</fullName>
    </alternativeName>
</protein>
<dbReference type="PANTHER" id="PTHR11806">
    <property type="entry name" value="GLUCOSE INHIBITED DIVISION PROTEIN A"/>
    <property type="match status" value="1"/>
</dbReference>
<keyword evidence="6 10" id="KW-0819">tRNA processing</keyword>
<evidence type="ECO:0000256" key="8">
    <source>
        <dbReference type="ARBA" id="ARBA00022857"/>
    </source>
</evidence>
<dbReference type="GO" id="GO:0047151">
    <property type="term" value="F:tRNA (uracil(54)-C5)-methyltransferase activity, 5,10-methylenetetrahydrofolate-dependent"/>
    <property type="evidence" value="ECO:0007669"/>
    <property type="project" value="UniProtKB-UniRule"/>
</dbReference>
<comment type="cofactor">
    <cofactor evidence="1 10">
        <name>FAD</name>
        <dbReference type="ChEBI" id="CHEBI:57692"/>
    </cofactor>
</comment>
<keyword evidence="2 10" id="KW-0963">Cytoplasm</keyword>
<keyword evidence="9 10" id="KW-0520">NAD</keyword>
<dbReference type="InterPro" id="IPR004417">
    <property type="entry name" value="TrmFO"/>
</dbReference>
<feature type="domain" description="MnmG N-terminal" evidence="12">
    <location>
        <begin position="231"/>
        <end position="413"/>
    </location>
</feature>
<evidence type="ECO:0000256" key="6">
    <source>
        <dbReference type="ARBA" id="ARBA00022694"/>
    </source>
</evidence>
<evidence type="ECO:0000256" key="2">
    <source>
        <dbReference type="ARBA" id="ARBA00022490"/>
    </source>
</evidence>
<keyword evidence="5 10" id="KW-0808">Transferase</keyword>
<dbReference type="GO" id="GO:0050660">
    <property type="term" value="F:flavin adenine dinucleotide binding"/>
    <property type="evidence" value="ECO:0007669"/>
    <property type="project" value="UniProtKB-UniRule"/>
</dbReference>
<dbReference type="SUPFAM" id="SSF51905">
    <property type="entry name" value="FAD/NAD(P)-binding domain"/>
    <property type="match status" value="1"/>
</dbReference>
<sequence>MPPRIDAPSAPRIAVVGGGLAGCECALTLARAGVACVLYEQKPTIFSPAHASPLLGELVCSNSFRSNDAETSGVGLLKQEMRDLGSAVMAVADAVSVPAGKALAVDRERFAAELTCRIEAEPLIRLVRRPVNSLDPAEEPELAGRTVVVAAGPLASEALVASLRKHIGDEADAGLYFYDAIAPIVSAESVDMGVAFRGSRYGNDGPPPPYADDAPLATPAPAAVSAPAPDEQMGDYLNCPMTRPEYEAFYQALLAADKVPAHDFEREIHFEGCMPIETLAERGERTLTFGPLKPVGFTDPRTGRRPYALVQLRAENAARSAYNLVGCQTKMTYAAQARVFRLIPGLERAEFLRFGSVHRNTYVNAPTCLNIDLSLKSRPTVHLAGQITGVEGYVESAACGLWLGLLLGGRARNAELAPPPPDTALGALLRHLRTPAKHFQPSNVHFGLMPELEEKYPKKSRKAALAARARRSFAAWRGKTTTH</sequence>
<feature type="region of interest" description="Disordered" evidence="11">
    <location>
        <begin position="203"/>
        <end position="228"/>
    </location>
</feature>
<comment type="caution">
    <text evidence="13">The sequence shown here is derived from an EMBL/GenBank/DDBJ whole genome shotgun (WGS) entry which is preliminary data.</text>
</comment>